<evidence type="ECO:0000259" key="2">
    <source>
        <dbReference type="Pfam" id="PF01636"/>
    </source>
</evidence>
<dbReference type="PANTHER" id="PTHR47829:SF1">
    <property type="entry name" value="HAD FAMILY PHOSPHATASE"/>
    <property type="match status" value="1"/>
</dbReference>
<dbReference type="InterPro" id="IPR011009">
    <property type="entry name" value="Kinase-like_dom_sf"/>
</dbReference>
<comment type="caution">
    <text evidence="3">The sequence shown here is derived from an EMBL/GenBank/DDBJ whole genome shotgun (WGS) entry which is preliminary data.</text>
</comment>
<accession>A0AAJ0M707</accession>
<dbReference type="EMBL" id="JAUDZG010000001">
    <property type="protein sequence ID" value="KAK3311162.1"/>
    <property type="molecule type" value="Genomic_DNA"/>
</dbReference>
<evidence type="ECO:0000313" key="3">
    <source>
        <dbReference type="EMBL" id="KAK3311162.1"/>
    </source>
</evidence>
<feature type="compositionally biased region" description="Basic and acidic residues" evidence="1">
    <location>
        <begin position="340"/>
        <end position="351"/>
    </location>
</feature>
<keyword evidence="4" id="KW-1185">Reference proteome</keyword>
<feature type="domain" description="Aminoglycoside phosphotransferase" evidence="2">
    <location>
        <begin position="30"/>
        <end position="266"/>
    </location>
</feature>
<dbReference type="CDD" id="cd05154">
    <property type="entry name" value="ACAD10_11_N-like"/>
    <property type="match status" value="1"/>
</dbReference>
<feature type="compositionally biased region" description="Low complexity" evidence="1">
    <location>
        <begin position="308"/>
        <end position="329"/>
    </location>
</feature>
<feature type="compositionally biased region" description="Gly residues" evidence="1">
    <location>
        <begin position="411"/>
        <end position="428"/>
    </location>
</feature>
<dbReference type="SUPFAM" id="SSF56112">
    <property type="entry name" value="Protein kinase-like (PK-like)"/>
    <property type="match status" value="1"/>
</dbReference>
<proteinExistence type="predicted"/>
<dbReference type="Gene3D" id="3.30.200.20">
    <property type="entry name" value="Phosphorylase Kinase, domain 1"/>
    <property type="match status" value="1"/>
</dbReference>
<protein>
    <submittedName>
        <fullName evidence="3">Kinase-like domain-containing protein</fullName>
    </submittedName>
</protein>
<dbReference type="Proteomes" id="UP001273166">
    <property type="component" value="Unassembled WGS sequence"/>
</dbReference>
<feature type="region of interest" description="Disordered" evidence="1">
    <location>
        <begin position="404"/>
        <end position="439"/>
    </location>
</feature>
<feature type="compositionally biased region" description="Low complexity" evidence="1">
    <location>
        <begin position="429"/>
        <end position="439"/>
    </location>
</feature>
<reference evidence="3" key="1">
    <citation type="journal article" date="2023" name="Mol. Phylogenet. Evol.">
        <title>Genome-scale phylogeny and comparative genomics of the fungal order Sordariales.</title>
        <authorList>
            <person name="Hensen N."/>
            <person name="Bonometti L."/>
            <person name="Westerberg I."/>
            <person name="Brannstrom I.O."/>
            <person name="Guillou S."/>
            <person name="Cros-Aarteil S."/>
            <person name="Calhoun S."/>
            <person name="Haridas S."/>
            <person name="Kuo A."/>
            <person name="Mondo S."/>
            <person name="Pangilinan J."/>
            <person name="Riley R."/>
            <person name="LaButti K."/>
            <person name="Andreopoulos B."/>
            <person name="Lipzen A."/>
            <person name="Chen C."/>
            <person name="Yan M."/>
            <person name="Daum C."/>
            <person name="Ng V."/>
            <person name="Clum A."/>
            <person name="Steindorff A."/>
            <person name="Ohm R.A."/>
            <person name="Martin F."/>
            <person name="Silar P."/>
            <person name="Natvig D.O."/>
            <person name="Lalanne C."/>
            <person name="Gautier V."/>
            <person name="Ament-Velasquez S.L."/>
            <person name="Kruys A."/>
            <person name="Hutchinson M.I."/>
            <person name="Powell A.J."/>
            <person name="Barry K."/>
            <person name="Miller A.N."/>
            <person name="Grigoriev I.V."/>
            <person name="Debuchy R."/>
            <person name="Gladieux P."/>
            <person name="Hiltunen Thoren M."/>
            <person name="Johannesson H."/>
        </authorList>
    </citation>
    <scope>NUCLEOTIDE SEQUENCE</scope>
    <source>
        <strain evidence="3">CBS 333.67</strain>
    </source>
</reference>
<dbReference type="GO" id="GO:0016301">
    <property type="term" value="F:kinase activity"/>
    <property type="evidence" value="ECO:0007669"/>
    <property type="project" value="UniProtKB-KW"/>
</dbReference>
<dbReference type="Gene3D" id="3.90.1200.10">
    <property type="match status" value="1"/>
</dbReference>
<dbReference type="InterPro" id="IPR052898">
    <property type="entry name" value="ACAD10-like"/>
</dbReference>
<keyword evidence="3" id="KW-0418">Kinase</keyword>
<dbReference type="RefSeq" id="XP_062726942.1">
    <property type="nucleotide sequence ID" value="XM_062871149.1"/>
</dbReference>
<dbReference type="Pfam" id="PF01636">
    <property type="entry name" value="APH"/>
    <property type="match status" value="1"/>
</dbReference>
<evidence type="ECO:0000313" key="4">
    <source>
        <dbReference type="Proteomes" id="UP001273166"/>
    </source>
</evidence>
<reference evidence="3" key="2">
    <citation type="submission" date="2023-06" db="EMBL/GenBank/DDBJ databases">
        <authorList>
            <consortium name="Lawrence Berkeley National Laboratory"/>
            <person name="Mondo S.J."/>
            <person name="Hensen N."/>
            <person name="Bonometti L."/>
            <person name="Westerberg I."/>
            <person name="Brannstrom I.O."/>
            <person name="Guillou S."/>
            <person name="Cros-Aarteil S."/>
            <person name="Calhoun S."/>
            <person name="Haridas S."/>
            <person name="Kuo A."/>
            <person name="Pangilinan J."/>
            <person name="Riley R."/>
            <person name="Labutti K."/>
            <person name="Andreopoulos B."/>
            <person name="Lipzen A."/>
            <person name="Chen C."/>
            <person name="Yanf M."/>
            <person name="Daum C."/>
            <person name="Ng V."/>
            <person name="Clum A."/>
            <person name="Steindorff A."/>
            <person name="Ohm R."/>
            <person name="Martin F."/>
            <person name="Silar P."/>
            <person name="Natvig D."/>
            <person name="Lalanne C."/>
            <person name="Gautier V."/>
            <person name="Ament-Velasquez S.L."/>
            <person name="Kruys A."/>
            <person name="Hutchinson M.I."/>
            <person name="Powell A.J."/>
            <person name="Barry K."/>
            <person name="Miller A.N."/>
            <person name="Grigoriev I.V."/>
            <person name="Debuchy R."/>
            <person name="Gladieux P."/>
            <person name="Thoren M.H."/>
            <person name="Johannesson H."/>
        </authorList>
    </citation>
    <scope>NUCLEOTIDE SEQUENCE</scope>
    <source>
        <strain evidence="3">CBS 333.67</strain>
    </source>
</reference>
<organism evidence="3 4">
    <name type="scientific">Chaetomium strumarium</name>
    <dbReference type="NCBI Taxonomy" id="1170767"/>
    <lineage>
        <taxon>Eukaryota</taxon>
        <taxon>Fungi</taxon>
        <taxon>Dikarya</taxon>
        <taxon>Ascomycota</taxon>
        <taxon>Pezizomycotina</taxon>
        <taxon>Sordariomycetes</taxon>
        <taxon>Sordariomycetidae</taxon>
        <taxon>Sordariales</taxon>
        <taxon>Chaetomiaceae</taxon>
        <taxon>Chaetomium</taxon>
    </lineage>
</organism>
<dbReference type="AlphaFoldDB" id="A0AAJ0M707"/>
<name>A0AAJ0M707_9PEZI</name>
<feature type="region of interest" description="Disordered" evidence="1">
    <location>
        <begin position="302"/>
        <end position="351"/>
    </location>
</feature>
<evidence type="ECO:0000256" key="1">
    <source>
        <dbReference type="SAM" id="MobiDB-lite"/>
    </source>
</evidence>
<dbReference type="PANTHER" id="PTHR47829">
    <property type="entry name" value="HYDROLASE, PUTATIVE (AFU_ORTHOLOGUE AFUA_1G12880)-RELATED"/>
    <property type="match status" value="1"/>
</dbReference>
<dbReference type="InterPro" id="IPR041726">
    <property type="entry name" value="ACAD10_11_N"/>
</dbReference>
<keyword evidence="3" id="KW-0808">Transferase</keyword>
<gene>
    <name evidence="3" type="ORF">B0T15DRAFT_64554</name>
</gene>
<dbReference type="InterPro" id="IPR002575">
    <property type="entry name" value="Aminoglycoside_PTrfase"/>
</dbReference>
<dbReference type="GeneID" id="87889978"/>
<sequence length="439" mass="48228">MAGRVRQPIDAGRLEKWIQKHVPQIEVPLDIKQFGFGQSNPTYQLTAADGKRYVLRKKPPGQLVSKTAHKVEREYRIIHALAKTDVPVPRAYCLCEDESVIGTPFYIMEFLDGRIFEDPVIPSVLPDHRRAIWADAVRTLAKLHRIDPRSIGLENFGKPTGFYTRQVATWRAVCDAQAAVRDVDTREAVGPLPYFSELMEFFADESQQPADRGTLIHGDFKIDNLVFHRTEPRVIGVLDWEMSTIGHPLADISNLITPYFTARLDPRRSVNVHPGFLPRATRGLPAVDEIITLYFSVVEAPPPPPPRRSSSFSSGASASSSSSSSAESSLELTLSNSTKIKRETAPSRRDRNRELQWAQAFNIFRLAAICQGIAARQAGRQASSEQARRYGDARGPLAEFAWELVQSARSSGGGPSGSGGGSGGGSGQGRANRGAGSRL</sequence>